<dbReference type="InterPro" id="IPR023198">
    <property type="entry name" value="PGP-like_dom2"/>
</dbReference>
<comment type="caution">
    <text evidence="1">The sequence shown here is derived from an EMBL/GenBank/DDBJ whole genome shotgun (WGS) entry which is preliminary data.</text>
</comment>
<dbReference type="GO" id="GO:0005829">
    <property type="term" value="C:cytosol"/>
    <property type="evidence" value="ECO:0007669"/>
    <property type="project" value="TreeGrafter"/>
</dbReference>
<dbReference type="PANTHER" id="PTHR43434">
    <property type="entry name" value="PHOSPHOGLYCOLATE PHOSPHATASE"/>
    <property type="match status" value="1"/>
</dbReference>
<dbReference type="GO" id="GO:0004713">
    <property type="term" value="F:protein tyrosine kinase activity"/>
    <property type="evidence" value="ECO:0007669"/>
    <property type="project" value="TreeGrafter"/>
</dbReference>
<organism evidence="1 2">
    <name type="scientific">Alkalibaculum sporogenes</name>
    <dbReference type="NCBI Taxonomy" id="2655001"/>
    <lineage>
        <taxon>Bacteria</taxon>
        <taxon>Bacillati</taxon>
        <taxon>Bacillota</taxon>
        <taxon>Clostridia</taxon>
        <taxon>Eubacteriales</taxon>
        <taxon>Eubacteriaceae</taxon>
        <taxon>Alkalibaculum</taxon>
    </lineage>
</organism>
<dbReference type="EMBL" id="WHNX01000045">
    <property type="protein sequence ID" value="MPW27179.1"/>
    <property type="molecule type" value="Genomic_DNA"/>
</dbReference>
<dbReference type="InterPro" id="IPR050155">
    <property type="entry name" value="HAD-like_hydrolase_sf"/>
</dbReference>
<name>A0A6A7KCA9_9FIRM</name>
<dbReference type="Gene3D" id="1.10.150.240">
    <property type="entry name" value="Putative phosphatase, domain 2"/>
    <property type="match status" value="1"/>
</dbReference>
<dbReference type="InterPro" id="IPR023214">
    <property type="entry name" value="HAD_sf"/>
</dbReference>
<keyword evidence="1" id="KW-0378">Hydrolase</keyword>
<dbReference type="InterPro" id="IPR036412">
    <property type="entry name" value="HAD-like_sf"/>
</dbReference>
<keyword evidence="2" id="KW-1185">Reference proteome</keyword>
<dbReference type="PRINTS" id="PR00413">
    <property type="entry name" value="HADHALOGNASE"/>
</dbReference>
<accession>A0A6A7KCA9</accession>
<dbReference type="Gene3D" id="3.40.50.1000">
    <property type="entry name" value="HAD superfamily/HAD-like"/>
    <property type="match status" value="1"/>
</dbReference>
<reference evidence="1 2" key="1">
    <citation type="submission" date="2019-10" db="EMBL/GenBank/DDBJ databases">
        <title>Alkalibaculum tamaniensis sp.nov., a new alkaliphilic acetogen, isolated on methoxylated aromatics from a mud volcano.</title>
        <authorList>
            <person name="Khomyakova M.A."/>
            <person name="Merkel A.Y."/>
            <person name="Bonch-Osmolovskaya E.A."/>
            <person name="Slobodkin A.I."/>
        </authorList>
    </citation>
    <scope>NUCLEOTIDE SEQUENCE [LARGE SCALE GENOMIC DNA]</scope>
    <source>
        <strain evidence="1 2">M08DMB</strain>
    </source>
</reference>
<evidence type="ECO:0000313" key="1">
    <source>
        <dbReference type="EMBL" id="MPW27179.1"/>
    </source>
</evidence>
<dbReference type="RefSeq" id="WP_152806645.1">
    <property type="nucleotide sequence ID" value="NZ_WHNX01000045.1"/>
</dbReference>
<sequence length="214" mass="23785">MRYKAVVFDFDGTIVDSEEGIAIGFQHALKSQGISEDLEVIKSLIGPPLSRTIITKYGLSEEDGEKAMQLHREYYTEIGIYQCKLYPLIIEMLEGLKAMGVKMMIATNKAESYAIEQIKYCEIGQYFTCVVGNNETQTRGTKAEFIDIAIGDLGINKNEIMMVGDRYNDIEAGKEAHLDTVGVTYGYGSITEINDIAPTYIINSPLELIDIVKG</sequence>
<evidence type="ECO:0000313" key="2">
    <source>
        <dbReference type="Proteomes" id="UP000440004"/>
    </source>
</evidence>
<gene>
    <name evidence="1" type="ORF">GC105_15490</name>
</gene>
<dbReference type="InterPro" id="IPR006439">
    <property type="entry name" value="HAD-SF_hydro_IA"/>
</dbReference>
<protein>
    <submittedName>
        <fullName evidence="1">HAD hydrolase-like protein</fullName>
    </submittedName>
</protein>
<dbReference type="Proteomes" id="UP000440004">
    <property type="component" value="Unassembled WGS sequence"/>
</dbReference>
<dbReference type="Pfam" id="PF13419">
    <property type="entry name" value="HAD_2"/>
    <property type="match status" value="1"/>
</dbReference>
<dbReference type="PANTHER" id="PTHR43434:SF20">
    <property type="entry name" value="5'-NUCLEOTIDASE"/>
    <property type="match status" value="1"/>
</dbReference>
<dbReference type="FunFam" id="3.40.50.1000:FF:000022">
    <property type="entry name" value="Phosphoglycolate phosphatase"/>
    <property type="match status" value="1"/>
</dbReference>
<dbReference type="InterPro" id="IPR041492">
    <property type="entry name" value="HAD_2"/>
</dbReference>
<proteinExistence type="predicted"/>
<dbReference type="AlphaFoldDB" id="A0A6A7KCA9"/>
<dbReference type="SUPFAM" id="SSF56784">
    <property type="entry name" value="HAD-like"/>
    <property type="match status" value="1"/>
</dbReference>
<dbReference type="GO" id="GO:0016787">
    <property type="term" value="F:hydrolase activity"/>
    <property type="evidence" value="ECO:0007669"/>
    <property type="project" value="UniProtKB-KW"/>
</dbReference>